<keyword evidence="1" id="KW-0805">Transcription regulation</keyword>
<evidence type="ECO:0000256" key="2">
    <source>
        <dbReference type="ARBA" id="ARBA00023125"/>
    </source>
</evidence>
<protein>
    <submittedName>
        <fullName evidence="5">DNA-binding protein</fullName>
    </submittedName>
</protein>
<dbReference type="RefSeq" id="WP_053475187.1">
    <property type="nucleotide sequence ID" value="NZ_CP041305.1"/>
</dbReference>
<dbReference type="Pfam" id="PF01381">
    <property type="entry name" value="HTH_3"/>
    <property type="match status" value="1"/>
</dbReference>
<dbReference type="PANTHER" id="PTHR46797:SF23">
    <property type="entry name" value="HTH-TYPE TRANSCRIPTIONAL REGULATOR SUTR"/>
    <property type="match status" value="1"/>
</dbReference>
<dbReference type="GO" id="GO:0005829">
    <property type="term" value="C:cytosol"/>
    <property type="evidence" value="ECO:0007669"/>
    <property type="project" value="TreeGrafter"/>
</dbReference>
<keyword evidence="3" id="KW-0804">Transcription</keyword>
<dbReference type="InterPro" id="IPR010982">
    <property type="entry name" value="Lambda_DNA-bd_dom_sf"/>
</dbReference>
<feature type="domain" description="HTH cro/C1-type" evidence="4">
    <location>
        <begin position="12"/>
        <end position="66"/>
    </location>
</feature>
<dbReference type="SMART" id="SM00530">
    <property type="entry name" value="HTH_XRE"/>
    <property type="match status" value="1"/>
</dbReference>
<dbReference type="Pfam" id="PF07883">
    <property type="entry name" value="Cupin_2"/>
    <property type="match status" value="1"/>
</dbReference>
<evidence type="ECO:0000256" key="3">
    <source>
        <dbReference type="ARBA" id="ARBA00023163"/>
    </source>
</evidence>
<dbReference type="SUPFAM" id="SSF51182">
    <property type="entry name" value="RmlC-like cupins"/>
    <property type="match status" value="1"/>
</dbReference>
<dbReference type="Proteomes" id="UP000050996">
    <property type="component" value="Unassembled WGS sequence"/>
</dbReference>
<dbReference type="EMBL" id="LJIX01000006">
    <property type="protein sequence ID" value="KQL18612.1"/>
    <property type="molecule type" value="Genomic_DNA"/>
</dbReference>
<keyword evidence="2 5" id="KW-0238">DNA-binding</keyword>
<dbReference type="CDD" id="cd02209">
    <property type="entry name" value="cupin_XRE_C"/>
    <property type="match status" value="1"/>
</dbReference>
<dbReference type="Gene3D" id="2.60.120.10">
    <property type="entry name" value="Jelly Rolls"/>
    <property type="match status" value="1"/>
</dbReference>
<accession>A0A0Q3SGP8</accession>
<dbReference type="InterPro" id="IPR013096">
    <property type="entry name" value="Cupin_2"/>
</dbReference>
<dbReference type="AlphaFoldDB" id="A0A0Q3SGP8"/>
<dbReference type="GO" id="GO:0003700">
    <property type="term" value="F:DNA-binding transcription factor activity"/>
    <property type="evidence" value="ECO:0007669"/>
    <property type="project" value="TreeGrafter"/>
</dbReference>
<keyword evidence="6" id="KW-1185">Reference proteome</keyword>
<proteinExistence type="predicted"/>
<dbReference type="InterPro" id="IPR014710">
    <property type="entry name" value="RmlC-like_jellyroll"/>
</dbReference>
<dbReference type="CDD" id="cd00093">
    <property type="entry name" value="HTH_XRE"/>
    <property type="match status" value="1"/>
</dbReference>
<gene>
    <name evidence="5" type="ORF">AN957_08540</name>
</gene>
<reference evidence="5 6" key="1">
    <citation type="submission" date="2015-09" db="EMBL/GenBank/DDBJ databases">
        <title>Genome sequencing project for genomic taxonomy and phylogenomics of Bacillus-like bacteria.</title>
        <authorList>
            <person name="Liu B."/>
            <person name="Wang J."/>
            <person name="Zhu Y."/>
            <person name="Liu G."/>
            <person name="Chen Q."/>
            <person name="Chen Z."/>
            <person name="Lan J."/>
            <person name="Che J."/>
            <person name="Ge C."/>
            <person name="Shi H."/>
            <person name="Pan Z."/>
            <person name="Liu X."/>
        </authorList>
    </citation>
    <scope>NUCLEOTIDE SEQUENCE [LARGE SCALE GENOMIC DNA]</scope>
    <source>
        <strain evidence="5 6">FJAT-18043</strain>
    </source>
</reference>
<name>A0A0Q3SGP8_9BACI</name>
<evidence type="ECO:0000313" key="6">
    <source>
        <dbReference type="Proteomes" id="UP000050996"/>
    </source>
</evidence>
<dbReference type="PATRIC" id="fig|1637975.4.peg.1461"/>
<evidence type="ECO:0000259" key="4">
    <source>
        <dbReference type="PROSITE" id="PS50943"/>
    </source>
</evidence>
<dbReference type="InterPro" id="IPR011051">
    <property type="entry name" value="RmlC_Cupin_sf"/>
</dbReference>
<evidence type="ECO:0000256" key="1">
    <source>
        <dbReference type="ARBA" id="ARBA00023015"/>
    </source>
</evidence>
<dbReference type="STRING" id="1637975.AN957_08540"/>
<organism evidence="5 6">
    <name type="scientific">Cytobacillus solani</name>
    <dbReference type="NCBI Taxonomy" id="1637975"/>
    <lineage>
        <taxon>Bacteria</taxon>
        <taxon>Bacillati</taxon>
        <taxon>Bacillota</taxon>
        <taxon>Bacilli</taxon>
        <taxon>Bacillales</taxon>
        <taxon>Bacillaceae</taxon>
        <taxon>Cytobacillus</taxon>
    </lineage>
</organism>
<dbReference type="GO" id="GO:0003677">
    <property type="term" value="F:DNA binding"/>
    <property type="evidence" value="ECO:0007669"/>
    <property type="project" value="UniProtKB-KW"/>
</dbReference>
<dbReference type="SUPFAM" id="SSF47413">
    <property type="entry name" value="lambda repressor-like DNA-binding domains"/>
    <property type="match status" value="1"/>
</dbReference>
<dbReference type="InterPro" id="IPR001387">
    <property type="entry name" value="Cro/C1-type_HTH"/>
</dbReference>
<comment type="caution">
    <text evidence="5">The sequence shown here is derived from an EMBL/GenBank/DDBJ whole genome shotgun (WGS) entry which is preliminary data.</text>
</comment>
<evidence type="ECO:0000313" key="5">
    <source>
        <dbReference type="EMBL" id="KQL18612.1"/>
    </source>
</evidence>
<dbReference type="PROSITE" id="PS50943">
    <property type="entry name" value="HTH_CROC1"/>
    <property type="match status" value="1"/>
</dbReference>
<sequence>MENIQKNIGVNLKNIRKSRGYSLDTAADITGVSKAMLGQIERGESNPTVTTLWKIATGLQVSFSSLISEQPSEVLHVDLQSISPIIECNGNYRVYPTFPFDPRKKFEIFIVEIEPGCQHTADKHNEGVEEYVTVMSGTLEMLIGEQYIQIAQGNSLRFLANKAHTYKNSVTEVIRLQVVMYYP</sequence>
<dbReference type="PANTHER" id="PTHR46797">
    <property type="entry name" value="HTH-TYPE TRANSCRIPTIONAL REGULATOR"/>
    <property type="match status" value="1"/>
</dbReference>
<dbReference type="InterPro" id="IPR050807">
    <property type="entry name" value="TransReg_Diox_bact_type"/>
</dbReference>
<dbReference type="Gene3D" id="1.10.260.40">
    <property type="entry name" value="lambda repressor-like DNA-binding domains"/>
    <property type="match status" value="1"/>
</dbReference>